<dbReference type="AlphaFoldDB" id="A0AAV5GJV9"/>
<sequence>MGLQTSRHTTYELREAMNVSAMGVPYGEDEFELAGLTKQVGSVIKTPMVQQSPVKFECKYQSTLHIPGNGAMGTVDVVIGRVVGIHIDESALTNGMIDVAKTQPIARCGYFQYVKLTETFDMLVPGDERTPMALTTKLCEKAEGDAKVEEKAEDTLTAVAARA</sequence>
<evidence type="ECO:0000259" key="1">
    <source>
        <dbReference type="Pfam" id="PF01613"/>
    </source>
</evidence>
<feature type="domain" description="Flavin reductase like" evidence="1">
    <location>
        <begin position="15"/>
        <end position="95"/>
    </location>
</feature>
<reference evidence="2 3" key="1">
    <citation type="submission" date="2021-12" db="EMBL/GenBank/DDBJ databases">
        <title>High titer production of polyol ester of fatty acids by Rhodotorula paludigena BS15 towards product separation-free biomass refinery.</title>
        <authorList>
            <person name="Mano J."/>
            <person name="Ono H."/>
            <person name="Tanaka T."/>
            <person name="Naito K."/>
            <person name="Sushida H."/>
            <person name="Ike M."/>
            <person name="Tokuyasu K."/>
            <person name="Kitaoka M."/>
        </authorList>
    </citation>
    <scope>NUCLEOTIDE SEQUENCE [LARGE SCALE GENOMIC DNA]</scope>
    <source>
        <strain evidence="2 3">BS15</strain>
    </source>
</reference>
<dbReference type="PANTHER" id="PTHR43812">
    <property type="entry name" value="BLR2425 PROTEIN"/>
    <property type="match status" value="1"/>
</dbReference>
<name>A0AAV5GJV9_9BASI</name>
<dbReference type="EMBL" id="BQKY01000012">
    <property type="protein sequence ID" value="GJN92926.1"/>
    <property type="molecule type" value="Genomic_DNA"/>
</dbReference>
<dbReference type="Gene3D" id="2.30.110.10">
    <property type="entry name" value="Electron Transport, Fmn-binding Protein, Chain A"/>
    <property type="match status" value="1"/>
</dbReference>
<gene>
    <name evidence="2" type="ORF">Rhopal_005969-T1</name>
</gene>
<protein>
    <recommendedName>
        <fullName evidence="1">Flavin reductase like domain-containing protein</fullName>
    </recommendedName>
</protein>
<accession>A0AAV5GJV9</accession>
<organism evidence="2 3">
    <name type="scientific">Rhodotorula paludigena</name>
    <dbReference type="NCBI Taxonomy" id="86838"/>
    <lineage>
        <taxon>Eukaryota</taxon>
        <taxon>Fungi</taxon>
        <taxon>Dikarya</taxon>
        <taxon>Basidiomycota</taxon>
        <taxon>Pucciniomycotina</taxon>
        <taxon>Microbotryomycetes</taxon>
        <taxon>Sporidiobolales</taxon>
        <taxon>Sporidiobolaceae</taxon>
        <taxon>Rhodotorula</taxon>
    </lineage>
</organism>
<dbReference type="Proteomes" id="UP001342314">
    <property type="component" value="Unassembled WGS sequence"/>
</dbReference>
<dbReference type="GO" id="GO:0010181">
    <property type="term" value="F:FMN binding"/>
    <property type="evidence" value="ECO:0007669"/>
    <property type="project" value="InterPro"/>
</dbReference>
<keyword evidence="3" id="KW-1185">Reference proteome</keyword>
<comment type="caution">
    <text evidence="2">The sequence shown here is derived from an EMBL/GenBank/DDBJ whole genome shotgun (WGS) entry which is preliminary data.</text>
</comment>
<dbReference type="Pfam" id="PF01613">
    <property type="entry name" value="Flavin_Reduct"/>
    <property type="match status" value="1"/>
</dbReference>
<evidence type="ECO:0000313" key="2">
    <source>
        <dbReference type="EMBL" id="GJN92926.1"/>
    </source>
</evidence>
<dbReference type="InterPro" id="IPR012349">
    <property type="entry name" value="Split_barrel_FMN-bd"/>
</dbReference>
<dbReference type="InterPro" id="IPR002563">
    <property type="entry name" value="Flavin_Rdtase-like_dom"/>
</dbReference>
<dbReference type="SUPFAM" id="SSF50475">
    <property type="entry name" value="FMN-binding split barrel"/>
    <property type="match status" value="1"/>
</dbReference>
<dbReference type="PANTHER" id="PTHR43812:SF2">
    <property type="entry name" value="FLAVIN REDUCTASE LIKE DOMAIN-CONTAINING PROTEIN"/>
    <property type="match status" value="1"/>
</dbReference>
<evidence type="ECO:0000313" key="3">
    <source>
        <dbReference type="Proteomes" id="UP001342314"/>
    </source>
</evidence>
<proteinExistence type="predicted"/>